<evidence type="ECO:0000313" key="2">
    <source>
        <dbReference type="EMBL" id="MFC3141532.1"/>
    </source>
</evidence>
<dbReference type="CDD" id="cd10146">
    <property type="entry name" value="LabA_like_C"/>
    <property type="match status" value="1"/>
</dbReference>
<accession>A0ABV7GP63</accession>
<sequence length="236" mass="26211">MADRDRPLYAVLIDADNIPAKFAAPILKEITTFGEPALRRVYGDWSSGRLSAWAKEVRTLGMVAHQETANTVGKNASDIGLVIDAMDILHTGRFDGFVLVSSDSDFTALANRIREQGLDVIGIGEGKAPESLRNVCNRFVLIENIMDEPEPEKGAPPAPGKQQPTQAIPLILRAMDKIQQDDEWYALGQIGQYITADNPDFDTRTYGKRKLSDLVEGLKRFETRKTGNQLQVRRLD</sequence>
<evidence type="ECO:0000259" key="1">
    <source>
        <dbReference type="PROSITE" id="PS51644"/>
    </source>
</evidence>
<dbReference type="Gene3D" id="3.30.420.610">
    <property type="entry name" value="LOTUS domain-like"/>
    <property type="match status" value="1"/>
</dbReference>
<dbReference type="EMBL" id="JBHRTB010000010">
    <property type="protein sequence ID" value="MFC3141532.1"/>
    <property type="molecule type" value="Genomic_DNA"/>
</dbReference>
<feature type="domain" description="HTH OST-type" evidence="1">
    <location>
        <begin position="163"/>
        <end position="236"/>
    </location>
</feature>
<dbReference type="PANTHER" id="PTHR35811:SF1">
    <property type="entry name" value="HTH OST-TYPE DOMAIN-CONTAINING PROTEIN"/>
    <property type="match status" value="1"/>
</dbReference>
<gene>
    <name evidence="2" type="ORF">ACFOGP_02375</name>
</gene>
<dbReference type="Pfam" id="PF01936">
    <property type="entry name" value="NYN"/>
    <property type="match status" value="1"/>
</dbReference>
<dbReference type="Pfam" id="PF12872">
    <property type="entry name" value="OST-HTH"/>
    <property type="match status" value="1"/>
</dbReference>
<reference evidence="3" key="1">
    <citation type="journal article" date="2019" name="Int. J. Syst. Evol. Microbiol.">
        <title>The Global Catalogue of Microorganisms (GCM) 10K type strain sequencing project: providing services to taxonomists for standard genome sequencing and annotation.</title>
        <authorList>
            <consortium name="The Broad Institute Genomics Platform"/>
            <consortium name="The Broad Institute Genome Sequencing Center for Infectious Disease"/>
            <person name="Wu L."/>
            <person name="Ma J."/>
        </authorList>
    </citation>
    <scope>NUCLEOTIDE SEQUENCE [LARGE SCALE GENOMIC DNA]</scope>
    <source>
        <strain evidence="3">KCTC 52366</strain>
    </source>
</reference>
<dbReference type="InterPro" id="IPR021139">
    <property type="entry name" value="NYN"/>
</dbReference>
<name>A0ABV7GP63_9RHOB</name>
<dbReference type="Proteomes" id="UP001595632">
    <property type="component" value="Unassembled WGS sequence"/>
</dbReference>
<comment type="caution">
    <text evidence="2">The sequence shown here is derived from an EMBL/GenBank/DDBJ whole genome shotgun (WGS) entry which is preliminary data.</text>
</comment>
<dbReference type="Gene3D" id="3.40.50.1010">
    <property type="entry name" value="5'-nuclease"/>
    <property type="match status" value="1"/>
</dbReference>
<keyword evidence="3" id="KW-1185">Reference proteome</keyword>
<dbReference type="InterPro" id="IPR025605">
    <property type="entry name" value="OST-HTH/LOTUS_dom"/>
</dbReference>
<organism evidence="2 3">
    <name type="scientific">Psychromarinibacter halotolerans</name>
    <dbReference type="NCBI Taxonomy" id="1775175"/>
    <lineage>
        <taxon>Bacteria</taxon>
        <taxon>Pseudomonadati</taxon>
        <taxon>Pseudomonadota</taxon>
        <taxon>Alphaproteobacteria</taxon>
        <taxon>Rhodobacterales</taxon>
        <taxon>Paracoccaceae</taxon>
        <taxon>Psychromarinibacter</taxon>
    </lineage>
</organism>
<dbReference type="RefSeq" id="WP_275632208.1">
    <property type="nucleotide sequence ID" value="NZ_JARGYD010000002.1"/>
</dbReference>
<dbReference type="PROSITE" id="PS51644">
    <property type="entry name" value="HTH_OST"/>
    <property type="match status" value="1"/>
</dbReference>
<protein>
    <submittedName>
        <fullName evidence="2">NYN domain-containing protein</fullName>
    </submittedName>
</protein>
<evidence type="ECO:0000313" key="3">
    <source>
        <dbReference type="Proteomes" id="UP001595632"/>
    </source>
</evidence>
<dbReference type="PANTHER" id="PTHR35811">
    <property type="entry name" value="SLR1870 PROTEIN"/>
    <property type="match status" value="1"/>
</dbReference>
<dbReference type="CDD" id="cd11297">
    <property type="entry name" value="PIN_LabA-like_N_1"/>
    <property type="match status" value="1"/>
</dbReference>
<proteinExistence type="predicted"/>
<dbReference type="InterPro" id="IPR041966">
    <property type="entry name" value="LOTUS-like"/>
</dbReference>